<proteinExistence type="predicted"/>
<reference evidence="1" key="1">
    <citation type="submission" date="2021-06" db="EMBL/GenBank/DDBJ databases">
        <authorList>
            <person name="Kallberg Y."/>
            <person name="Tangrot J."/>
            <person name="Rosling A."/>
        </authorList>
    </citation>
    <scope>NUCLEOTIDE SEQUENCE</scope>
    <source>
        <strain evidence="1">FL130A</strain>
    </source>
</reference>
<keyword evidence="2" id="KW-1185">Reference proteome</keyword>
<dbReference type="AlphaFoldDB" id="A0A9N9G7I9"/>
<evidence type="ECO:0000313" key="2">
    <source>
        <dbReference type="Proteomes" id="UP000789508"/>
    </source>
</evidence>
<protein>
    <submittedName>
        <fullName evidence="1">10392_t:CDS:1</fullName>
    </submittedName>
</protein>
<gene>
    <name evidence="1" type="ORF">ALEPTO_LOCUS7343</name>
</gene>
<evidence type="ECO:0000313" key="1">
    <source>
        <dbReference type="EMBL" id="CAG8582830.1"/>
    </source>
</evidence>
<comment type="caution">
    <text evidence="1">The sequence shown here is derived from an EMBL/GenBank/DDBJ whole genome shotgun (WGS) entry which is preliminary data.</text>
</comment>
<dbReference type="Proteomes" id="UP000789508">
    <property type="component" value="Unassembled WGS sequence"/>
</dbReference>
<name>A0A9N9G7I9_9GLOM</name>
<dbReference type="EMBL" id="CAJVPS010003121">
    <property type="protein sequence ID" value="CAG8582830.1"/>
    <property type="molecule type" value="Genomic_DNA"/>
</dbReference>
<organism evidence="1 2">
    <name type="scientific">Ambispora leptoticha</name>
    <dbReference type="NCBI Taxonomy" id="144679"/>
    <lineage>
        <taxon>Eukaryota</taxon>
        <taxon>Fungi</taxon>
        <taxon>Fungi incertae sedis</taxon>
        <taxon>Mucoromycota</taxon>
        <taxon>Glomeromycotina</taxon>
        <taxon>Glomeromycetes</taxon>
        <taxon>Archaeosporales</taxon>
        <taxon>Ambisporaceae</taxon>
        <taxon>Ambispora</taxon>
    </lineage>
</organism>
<sequence length="85" mass="9735">MTSNHEQPSKQNMSGVTEFSKYNLYIEFKESFKTRDSDYYNKAAQAEETPLETNINKDSRDELITVDVPEAEAVTHSTSNKNEDP</sequence>
<accession>A0A9N9G7I9</accession>